<gene>
    <name evidence="1" type="ORF">PHLCEN_2v2725</name>
</gene>
<dbReference type="Proteomes" id="UP000186601">
    <property type="component" value="Unassembled WGS sequence"/>
</dbReference>
<reference evidence="1 2" key="1">
    <citation type="submission" date="2018-02" db="EMBL/GenBank/DDBJ databases">
        <title>Genome sequence of the basidiomycete white-rot fungus Phlebia centrifuga.</title>
        <authorList>
            <person name="Granchi Z."/>
            <person name="Peng M."/>
            <person name="de Vries R.P."/>
            <person name="Hilden K."/>
            <person name="Makela M.R."/>
            <person name="Grigoriev I."/>
            <person name="Riley R."/>
        </authorList>
    </citation>
    <scope>NUCLEOTIDE SEQUENCE [LARGE SCALE GENOMIC DNA]</scope>
    <source>
        <strain evidence="1 2">FBCC195</strain>
    </source>
</reference>
<name>A0A2R6RHT5_9APHY</name>
<evidence type="ECO:0000313" key="2">
    <source>
        <dbReference type="Proteomes" id="UP000186601"/>
    </source>
</evidence>
<comment type="caution">
    <text evidence="1">The sequence shown here is derived from an EMBL/GenBank/DDBJ whole genome shotgun (WGS) entry which is preliminary data.</text>
</comment>
<sequence length="94" mass="10227">MPLSSYTPVTPGQLINKTRSARLIVDLESRPVEGLTVQTHPRIHLGPLLVSRLLGPTSGSGESLLLWTIVYEYNTASINDNTAIAYNVKQGRPA</sequence>
<dbReference type="EMBL" id="MLYV02000256">
    <property type="protein sequence ID" value="PSS29577.1"/>
    <property type="molecule type" value="Genomic_DNA"/>
</dbReference>
<keyword evidence="2" id="KW-1185">Reference proteome</keyword>
<accession>A0A2R6RHT5</accession>
<evidence type="ECO:0000313" key="1">
    <source>
        <dbReference type="EMBL" id="PSS29577.1"/>
    </source>
</evidence>
<proteinExistence type="predicted"/>
<dbReference type="AlphaFoldDB" id="A0A2R6RHT5"/>
<protein>
    <submittedName>
        <fullName evidence="1">Uncharacterized protein</fullName>
    </submittedName>
</protein>
<organism evidence="1 2">
    <name type="scientific">Hermanssonia centrifuga</name>
    <dbReference type="NCBI Taxonomy" id="98765"/>
    <lineage>
        <taxon>Eukaryota</taxon>
        <taxon>Fungi</taxon>
        <taxon>Dikarya</taxon>
        <taxon>Basidiomycota</taxon>
        <taxon>Agaricomycotina</taxon>
        <taxon>Agaricomycetes</taxon>
        <taxon>Polyporales</taxon>
        <taxon>Meruliaceae</taxon>
        <taxon>Hermanssonia</taxon>
    </lineage>
</organism>